<evidence type="ECO:0000256" key="1">
    <source>
        <dbReference type="ARBA" id="ARBA00023172"/>
    </source>
</evidence>
<name>A0A0R1R9U0_9LACO</name>
<dbReference type="Pfam" id="PF00589">
    <property type="entry name" value="Phage_integrase"/>
    <property type="match status" value="1"/>
</dbReference>
<dbReference type="EMBL" id="AZEU01000010">
    <property type="protein sequence ID" value="KRL53719.1"/>
    <property type="molecule type" value="Genomic_DNA"/>
</dbReference>
<dbReference type="GO" id="GO:0006310">
    <property type="term" value="P:DNA recombination"/>
    <property type="evidence" value="ECO:0007669"/>
    <property type="project" value="UniProtKB-KW"/>
</dbReference>
<reference evidence="3 4" key="1">
    <citation type="journal article" date="2015" name="Genome Announc.">
        <title>Expanding the biotechnology potential of lactobacilli through comparative genomics of 213 strains and associated genera.</title>
        <authorList>
            <person name="Sun Z."/>
            <person name="Harris H.M."/>
            <person name="McCann A."/>
            <person name="Guo C."/>
            <person name="Argimon S."/>
            <person name="Zhang W."/>
            <person name="Yang X."/>
            <person name="Jeffery I.B."/>
            <person name="Cooney J.C."/>
            <person name="Kagawa T.F."/>
            <person name="Liu W."/>
            <person name="Song Y."/>
            <person name="Salvetti E."/>
            <person name="Wrobel A."/>
            <person name="Rasinkangas P."/>
            <person name="Parkhill J."/>
            <person name="Rea M.C."/>
            <person name="O'Sullivan O."/>
            <person name="Ritari J."/>
            <person name="Douillard F.P."/>
            <person name="Paul Ross R."/>
            <person name="Yang R."/>
            <person name="Briner A.E."/>
            <person name="Felis G.E."/>
            <person name="de Vos W.M."/>
            <person name="Barrangou R."/>
            <person name="Klaenhammer T.R."/>
            <person name="Caufield P.W."/>
            <person name="Cui Y."/>
            <person name="Zhang H."/>
            <person name="O'Toole P.W."/>
        </authorList>
    </citation>
    <scope>NUCLEOTIDE SEQUENCE [LARGE SCALE GENOMIC DNA]</scope>
    <source>
        <strain evidence="3 4">DSM 13343</strain>
    </source>
</reference>
<dbReference type="InterPro" id="IPR013762">
    <property type="entry name" value="Integrase-like_cat_sf"/>
</dbReference>
<dbReference type="CDD" id="cd01192">
    <property type="entry name" value="INT_C_like_3"/>
    <property type="match status" value="1"/>
</dbReference>
<accession>A0A0R1R9U0</accession>
<dbReference type="InterPro" id="IPR050090">
    <property type="entry name" value="Tyrosine_recombinase_XerCD"/>
</dbReference>
<organism evidence="3 4">
    <name type="scientific">Lacticaseibacillus manihotivorans DSM 13343 = JCM 12514</name>
    <dbReference type="NCBI Taxonomy" id="1423769"/>
    <lineage>
        <taxon>Bacteria</taxon>
        <taxon>Bacillati</taxon>
        <taxon>Bacillota</taxon>
        <taxon>Bacilli</taxon>
        <taxon>Lactobacillales</taxon>
        <taxon>Lactobacillaceae</taxon>
        <taxon>Lacticaseibacillus</taxon>
    </lineage>
</organism>
<dbReference type="PROSITE" id="PS51898">
    <property type="entry name" value="TYR_RECOMBINASE"/>
    <property type="match status" value="1"/>
</dbReference>
<dbReference type="PANTHER" id="PTHR30349:SF82">
    <property type="entry name" value="INTEGRASE_RECOMBINASE YOEC-RELATED"/>
    <property type="match status" value="1"/>
</dbReference>
<proteinExistence type="predicted"/>
<evidence type="ECO:0000313" key="3">
    <source>
        <dbReference type="EMBL" id="KRL53719.1"/>
    </source>
</evidence>
<dbReference type="Proteomes" id="UP000051790">
    <property type="component" value="Unassembled WGS sequence"/>
</dbReference>
<dbReference type="Gene3D" id="1.10.443.10">
    <property type="entry name" value="Intergrase catalytic core"/>
    <property type="match status" value="1"/>
</dbReference>
<keyword evidence="4" id="KW-1185">Reference proteome</keyword>
<dbReference type="GO" id="GO:0003677">
    <property type="term" value="F:DNA binding"/>
    <property type="evidence" value="ECO:0007669"/>
    <property type="project" value="InterPro"/>
</dbReference>
<dbReference type="InterPro" id="IPR002104">
    <property type="entry name" value="Integrase_catalytic"/>
</dbReference>
<dbReference type="PATRIC" id="fig|1423769.4.peg.237"/>
<sequence>MEFVEPIRSKKKIEAMKIMLASGREGDRNLLLFTLGINTAYRISDLGKLKLENVLEVSGNGHVVAKDRLALREQKTGKHNSVILGDKLRKMIIDYCREHFPEALDQRDFDGYLFPSARDRSKPLSRQSIWRIISTAGNQVGLDHIGTHTMRKTFGYWLYKSNVSVEIIQQLLNHSNAQTTLRYIGITQDDKDNAVQSLNL</sequence>
<dbReference type="OrthoDB" id="9788852at2"/>
<evidence type="ECO:0000313" key="4">
    <source>
        <dbReference type="Proteomes" id="UP000051790"/>
    </source>
</evidence>
<feature type="domain" description="Tyr recombinase" evidence="2">
    <location>
        <begin position="6"/>
        <end position="196"/>
    </location>
</feature>
<dbReference type="GO" id="GO:0015074">
    <property type="term" value="P:DNA integration"/>
    <property type="evidence" value="ECO:0007669"/>
    <property type="project" value="InterPro"/>
</dbReference>
<dbReference type="AlphaFoldDB" id="A0A0R1R9U0"/>
<dbReference type="SUPFAM" id="SSF56349">
    <property type="entry name" value="DNA breaking-rejoining enzymes"/>
    <property type="match status" value="1"/>
</dbReference>
<gene>
    <name evidence="3" type="ORF">FD01_GL000217</name>
</gene>
<comment type="caution">
    <text evidence="3">The sequence shown here is derived from an EMBL/GenBank/DDBJ whole genome shotgun (WGS) entry which is preliminary data.</text>
</comment>
<dbReference type="PANTHER" id="PTHR30349">
    <property type="entry name" value="PHAGE INTEGRASE-RELATED"/>
    <property type="match status" value="1"/>
</dbReference>
<dbReference type="RefSeq" id="WP_056962256.1">
    <property type="nucleotide sequence ID" value="NZ_AZEU01000010.1"/>
</dbReference>
<keyword evidence="1" id="KW-0233">DNA recombination</keyword>
<evidence type="ECO:0000259" key="2">
    <source>
        <dbReference type="PROSITE" id="PS51898"/>
    </source>
</evidence>
<dbReference type="InterPro" id="IPR011010">
    <property type="entry name" value="DNA_brk_join_enz"/>
</dbReference>
<protein>
    <recommendedName>
        <fullName evidence="2">Tyr recombinase domain-containing protein</fullName>
    </recommendedName>
</protein>